<dbReference type="InterPro" id="IPR048366">
    <property type="entry name" value="TNP-like_GBD"/>
</dbReference>
<gene>
    <name evidence="3" type="ORF">V5799_009039</name>
</gene>
<evidence type="ECO:0000259" key="2">
    <source>
        <dbReference type="Pfam" id="PF21788"/>
    </source>
</evidence>
<evidence type="ECO:0000313" key="4">
    <source>
        <dbReference type="Proteomes" id="UP001321473"/>
    </source>
</evidence>
<protein>
    <recommendedName>
        <fullName evidence="5">Transposable element</fullName>
    </recommendedName>
</protein>
<dbReference type="InterPro" id="IPR048365">
    <property type="entry name" value="TNP-like_RNaseH_N"/>
</dbReference>
<accession>A0AAQ4FC77</accession>
<keyword evidence="4" id="KW-1185">Reference proteome</keyword>
<feature type="domain" description="Transposable element P transposase-like GTP-binding insertion" evidence="2">
    <location>
        <begin position="151"/>
        <end position="216"/>
    </location>
</feature>
<reference evidence="3 4" key="1">
    <citation type="journal article" date="2023" name="Arcadia Sci">
        <title>De novo assembly of a long-read Amblyomma americanum tick genome.</title>
        <authorList>
            <person name="Chou S."/>
            <person name="Poskanzer K.E."/>
            <person name="Rollins M."/>
            <person name="Thuy-Boun P.S."/>
        </authorList>
    </citation>
    <scope>NUCLEOTIDE SEQUENCE [LARGE SCALE GENOMIC DNA]</scope>
    <source>
        <strain evidence="3">F_SG_1</strain>
        <tissue evidence="3">Salivary glands</tissue>
    </source>
</reference>
<comment type="caution">
    <text evidence="3">The sequence shown here is derived from an EMBL/GenBank/DDBJ whole genome shotgun (WGS) entry which is preliminary data.</text>
</comment>
<dbReference type="Proteomes" id="UP001321473">
    <property type="component" value="Unassembled WGS sequence"/>
</dbReference>
<dbReference type="Pfam" id="PF21788">
    <property type="entry name" value="TNP-like_GBD"/>
    <property type="match status" value="1"/>
</dbReference>
<evidence type="ECO:0000259" key="1">
    <source>
        <dbReference type="Pfam" id="PF21787"/>
    </source>
</evidence>
<evidence type="ECO:0000313" key="3">
    <source>
        <dbReference type="EMBL" id="KAK8784596.1"/>
    </source>
</evidence>
<proteinExistence type="predicted"/>
<evidence type="ECO:0008006" key="5">
    <source>
        <dbReference type="Google" id="ProtNLM"/>
    </source>
</evidence>
<feature type="domain" description="Transposable element P transposase-like RNase H" evidence="1">
    <location>
        <begin position="5"/>
        <end position="121"/>
    </location>
</feature>
<dbReference type="AlphaFoldDB" id="A0AAQ4FC77"/>
<sequence>MNGKPEHHTYGSIIIDEIKLRETTEFNRASCKFDGFVNYGDICNEDSNVLADHALVVMFNPMFQPWIQPIATYATKGAAPGWILAKIVVSSVLQLFQYGANVLAVISDGAGSNKSMWTHLGVSGKLTGANCKMEHPCLPDASLHFICDVPHIMKCIRNHLMKHKYGQIGDYKVNYEHYVRLFEAENKVPIKVVPKLTAYHVNPQALQKMNVRLATQPKCRYWP</sequence>
<dbReference type="EMBL" id="JARKHS020004435">
    <property type="protein sequence ID" value="KAK8784596.1"/>
    <property type="molecule type" value="Genomic_DNA"/>
</dbReference>
<name>A0AAQ4FC77_AMBAM</name>
<organism evidence="3 4">
    <name type="scientific">Amblyomma americanum</name>
    <name type="common">Lone star tick</name>
    <dbReference type="NCBI Taxonomy" id="6943"/>
    <lineage>
        <taxon>Eukaryota</taxon>
        <taxon>Metazoa</taxon>
        <taxon>Ecdysozoa</taxon>
        <taxon>Arthropoda</taxon>
        <taxon>Chelicerata</taxon>
        <taxon>Arachnida</taxon>
        <taxon>Acari</taxon>
        <taxon>Parasitiformes</taxon>
        <taxon>Ixodida</taxon>
        <taxon>Ixodoidea</taxon>
        <taxon>Ixodidae</taxon>
        <taxon>Amblyomminae</taxon>
        <taxon>Amblyomma</taxon>
    </lineage>
</organism>
<dbReference type="Pfam" id="PF21787">
    <property type="entry name" value="TNP-like_RNaseH_N"/>
    <property type="match status" value="1"/>
</dbReference>